<evidence type="ECO:0000256" key="9">
    <source>
        <dbReference type="SAM" id="SignalP"/>
    </source>
</evidence>
<dbReference type="InterPro" id="IPR036774">
    <property type="entry name" value="ERV/ALR_sulphydryl_oxid_sf"/>
</dbReference>
<feature type="chain" id="PRO_5044551830" description="Sulfhydryl oxidase" evidence="9">
    <location>
        <begin position="16"/>
        <end position="497"/>
    </location>
</feature>
<dbReference type="WBParaSite" id="HPBE_0001578801-mRNA-1">
    <property type="protein sequence ID" value="HPBE_0001578801-mRNA-1"/>
    <property type="gene ID" value="HPBE_0001578801"/>
</dbReference>
<dbReference type="EC" id="1.8.3.2" evidence="8"/>
<dbReference type="AlphaFoldDB" id="A0A183G339"/>
<feature type="domain" description="Thioredoxin" evidence="11">
    <location>
        <begin position="17"/>
        <end position="151"/>
    </location>
</feature>
<evidence type="ECO:0000256" key="5">
    <source>
        <dbReference type="ARBA" id="ARBA00023002"/>
    </source>
</evidence>
<dbReference type="InterPro" id="IPR017905">
    <property type="entry name" value="ERV/ALR_sulphydryl_oxidase"/>
</dbReference>
<gene>
    <name evidence="12" type="ORF">HPBE_LOCUS15787</name>
</gene>
<dbReference type="OrthoDB" id="59470at2759"/>
<keyword evidence="2 8" id="KW-0285">Flavoprotein</keyword>
<dbReference type="GO" id="GO:0006457">
    <property type="term" value="P:protein folding"/>
    <property type="evidence" value="ECO:0007669"/>
    <property type="project" value="TreeGrafter"/>
</dbReference>
<feature type="signal peptide" evidence="9">
    <location>
        <begin position="1"/>
        <end position="15"/>
    </location>
</feature>
<evidence type="ECO:0000256" key="3">
    <source>
        <dbReference type="ARBA" id="ARBA00022729"/>
    </source>
</evidence>
<accession>A0A183G339</accession>
<dbReference type="InterPro" id="IPR013766">
    <property type="entry name" value="Thioredoxin_domain"/>
</dbReference>
<dbReference type="Pfam" id="PF00085">
    <property type="entry name" value="Thioredoxin"/>
    <property type="match status" value="1"/>
</dbReference>
<dbReference type="Pfam" id="PF04777">
    <property type="entry name" value="Evr1_Alr"/>
    <property type="match status" value="1"/>
</dbReference>
<accession>A0A3P8DUI4</accession>
<organism evidence="13 14">
    <name type="scientific">Heligmosomoides polygyrus</name>
    <name type="common">Parasitic roundworm</name>
    <dbReference type="NCBI Taxonomy" id="6339"/>
    <lineage>
        <taxon>Eukaryota</taxon>
        <taxon>Metazoa</taxon>
        <taxon>Ecdysozoa</taxon>
        <taxon>Nematoda</taxon>
        <taxon>Chromadorea</taxon>
        <taxon>Rhabditida</taxon>
        <taxon>Rhabditina</taxon>
        <taxon>Rhabditomorpha</taxon>
        <taxon>Strongyloidea</taxon>
        <taxon>Heligmosomidae</taxon>
        <taxon>Heligmosomoides</taxon>
    </lineage>
</organism>
<dbReference type="Proteomes" id="UP000050761">
    <property type="component" value="Unassembled WGS sequence"/>
</dbReference>
<dbReference type="SUPFAM" id="SSF69000">
    <property type="entry name" value="FAD-dependent thiol oxidase"/>
    <property type="match status" value="1"/>
</dbReference>
<dbReference type="PANTHER" id="PTHR22897:SF8">
    <property type="entry name" value="SULFHYDRYL OXIDASE"/>
    <property type="match status" value="1"/>
</dbReference>
<dbReference type="InterPro" id="IPR042568">
    <property type="entry name" value="QSOX_FAD-bd_sf"/>
</dbReference>
<dbReference type="Gene3D" id="1.20.120.310">
    <property type="entry name" value="ERV/ALR sulfhydryl oxidase domain"/>
    <property type="match status" value="1"/>
</dbReference>
<keyword evidence="3 9" id="KW-0732">Signal</keyword>
<evidence type="ECO:0000313" key="12">
    <source>
        <dbReference type="EMBL" id="VDP03929.1"/>
    </source>
</evidence>
<dbReference type="PANTHER" id="PTHR22897">
    <property type="entry name" value="QUIESCIN Q6-RELATED SULFHYDRYL OXIDASE"/>
    <property type="match status" value="1"/>
</dbReference>
<dbReference type="Gene3D" id="3.40.30.10">
    <property type="entry name" value="Glutaredoxin"/>
    <property type="match status" value="2"/>
</dbReference>
<feature type="domain" description="ERV/ALR sulfhydryl oxidase" evidence="10">
    <location>
        <begin position="423"/>
        <end position="497"/>
    </location>
</feature>
<dbReference type="InterPro" id="IPR036249">
    <property type="entry name" value="Thioredoxin-like_sf"/>
</dbReference>
<sequence length="497" mass="56785">MLYYSFLLLLPWVLCEVANYGTVPKGLNPTLYSSDDLVIQLDDNTFNDTIFCYNNTCTSYLVEFYSDWCGHCRSFAPLYKELAKDVRGWQDVVKIAAINCADSANQITCQSNNVQFFPFIKYFPRNSSDAFSGSKLRPYQSLAEMRDQLTKVVMDDYSVNRFEDWPRFDYLGDFVTWTDLWEGTPETAQYTAIIFESHQASLTGAQLLLDLHKKRDRLLLRRCLKNHPLADALRLTDFPSIAIFKRADKKPILVVELRRLLLAELETFLNAEADSARQPALFHSRKNKSNTCAENPEKCRVLYYVSEVDMLKAMRYALFRESSRNGGQLVGSNLTALHAFVSLLADHFPVSTTYGNYVSSLGTVLDRSTRAVKVFNRLRDFIESRGLNSSISTDDWQKEFVAAEEAAGSPFAVNSDWDHCRGSSSQYRGYTCGLWVTFHALTVSAYKQAEDHLDEFKPLEPLQAIRAWVGSFFGCLHCREHFLKMTSNTYQMESKAS</sequence>
<evidence type="ECO:0000313" key="14">
    <source>
        <dbReference type="WBParaSite" id="HPBE_0001578801-mRNA-1"/>
    </source>
</evidence>
<dbReference type="InterPro" id="IPR039798">
    <property type="entry name" value="Sulfhydryl_oxidase"/>
</dbReference>
<dbReference type="GO" id="GO:0003756">
    <property type="term" value="F:protein disulfide isomerase activity"/>
    <property type="evidence" value="ECO:0007669"/>
    <property type="project" value="TreeGrafter"/>
</dbReference>
<keyword evidence="7" id="KW-0325">Glycoprotein</keyword>
<evidence type="ECO:0000256" key="8">
    <source>
        <dbReference type="RuleBase" id="RU371123"/>
    </source>
</evidence>
<dbReference type="Gene3D" id="1.20.120.1960">
    <property type="entry name" value="QSOX sulfhydryl oxidase domain"/>
    <property type="match status" value="1"/>
</dbReference>
<reference evidence="14" key="2">
    <citation type="submission" date="2019-09" db="UniProtKB">
        <authorList>
            <consortium name="WormBaseParasite"/>
        </authorList>
    </citation>
    <scope>IDENTIFICATION</scope>
</reference>
<evidence type="ECO:0000256" key="6">
    <source>
        <dbReference type="ARBA" id="ARBA00023157"/>
    </source>
</evidence>
<evidence type="ECO:0000256" key="7">
    <source>
        <dbReference type="ARBA" id="ARBA00023180"/>
    </source>
</evidence>
<evidence type="ECO:0000256" key="4">
    <source>
        <dbReference type="ARBA" id="ARBA00022827"/>
    </source>
</evidence>
<dbReference type="GO" id="GO:0005615">
    <property type="term" value="C:extracellular space"/>
    <property type="evidence" value="ECO:0007669"/>
    <property type="project" value="TreeGrafter"/>
</dbReference>
<dbReference type="PROSITE" id="PS51352">
    <property type="entry name" value="THIOREDOXIN_2"/>
    <property type="match status" value="1"/>
</dbReference>
<dbReference type="InterPro" id="IPR017937">
    <property type="entry name" value="Thioredoxin_CS"/>
</dbReference>
<dbReference type="PROSITE" id="PS51324">
    <property type="entry name" value="ERV_ALR"/>
    <property type="match status" value="1"/>
</dbReference>
<evidence type="ECO:0000313" key="13">
    <source>
        <dbReference type="Proteomes" id="UP000050761"/>
    </source>
</evidence>
<keyword evidence="13" id="KW-1185">Reference proteome</keyword>
<dbReference type="FunFam" id="3.40.30.10:FF:000379">
    <property type="entry name" value="Sulfhydryl oxidase"/>
    <property type="match status" value="1"/>
</dbReference>
<name>A0A183G339_HELPZ</name>
<evidence type="ECO:0000256" key="1">
    <source>
        <dbReference type="ARBA" id="ARBA00001974"/>
    </source>
</evidence>
<evidence type="ECO:0000259" key="11">
    <source>
        <dbReference type="PROSITE" id="PS51352"/>
    </source>
</evidence>
<keyword evidence="6" id="KW-1015">Disulfide bond</keyword>
<dbReference type="GO" id="GO:0016971">
    <property type="term" value="F:flavin-dependent sulfhydryl oxidase activity"/>
    <property type="evidence" value="ECO:0007669"/>
    <property type="project" value="InterPro"/>
</dbReference>
<keyword evidence="5 8" id="KW-0560">Oxidoreductase</keyword>
<reference evidence="12 13" key="1">
    <citation type="submission" date="2018-11" db="EMBL/GenBank/DDBJ databases">
        <authorList>
            <consortium name="Pathogen Informatics"/>
        </authorList>
    </citation>
    <scope>NUCLEOTIDE SEQUENCE [LARGE SCALE GENOMIC DNA]</scope>
</reference>
<dbReference type="GO" id="GO:0000139">
    <property type="term" value="C:Golgi membrane"/>
    <property type="evidence" value="ECO:0007669"/>
    <property type="project" value="TreeGrafter"/>
</dbReference>
<evidence type="ECO:0000256" key="2">
    <source>
        <dbReference type="ARBA" id="ARBA00022630"/>
    </source>
</evidence>
<protein>
    <recommendedName>
        <fullName evidence="8">Sulfhydryl oxidase</fullName>
        <ecNumber evidence="8">1.8.3.2</ecNumber>
    </recommendedName>
</protein>
<comment type="catalytic activity">
    <reaction evidence="8">
        <text>2 R'C(R)SH + O2 = R'C(R)S-S(R)CR' + H2O2</text>
        <dbReference type="Rhea" id="RHEA:17357"/>
        <dbReference type="ChEBI" id="CHEBI:15379"/>
        <dbReference type="ChEBI" id="CHEBI:16240"/>
        <dbReference type="ChEBI" id="CHEBI:16520"/>
        <dbReference type="ChEBI" id="CHEBI:17412"/>
        <dbReference type="EC" id="1.8.3.2"/>
    </reaction>
</comment>
<dbReference type="SUPFAM" id="SSF52833">
    <property type="entry name" value="Thioredoxin-like"/>
    <property type="match status" value="1"/>
</dbReference>
<comment type="cofactor">
    <cofactor evidence="1 8">
        <name>FAD</name>
        <dbReference type="ChEBI" id="CHEBI:57692"/>
    </cofactor>
</comment>
<dbReference type="EMBL" id="UZAH01029044">
    <property type="protein sequence ID" value="VDP03929.1"/>
    <property type="molecule type" value="Genomic_DNA"/>
</dbReference>
<evidence type="ECO:0000259" key="10">
    <source>
        <dbReference type="PROSITE" id="PS51324"/>
    </source>
</evidence>
<proteinExistence type="predicted"/>
<dbReference type="PROSITE" id="PS00194">
    <property type="entry name" value="THIOREDOXIN_1"/>
    <property type="match status" value="1"/>
</dbReference>
<keyword evidence="4 8" id="KW-0274">FAD</keyword>